<keyword evidence="2" id="KW-1185">Reference proteome</keyword>
<organism evidence="1 2">
    <name type="scientific">Phaseolus coccineus</name>
    <name type="common">Scarlet runner bean</name>
    <name type="synonym">Phaseolus multiflorus</name>
    <dbReference type="NCBI Taxonomy" id="3886"/>
    <lineage>
        <taxon>Eukaryota</taxon>
        <taxon>Viridiplantae</taxon>
        <taxon>Streptophyta</taxon>
        <taxon>Embryophyta</taxon>
        <taxon>Tracheophyta</taxon>
        <taxon>Spermatophyta</taxon>
        <taxon>Magnoliopsida</taxon>
        <taxon>eudicotyledons</taxon>
        <taxon>Gunneridae</taxon>
        <taxon>Pentapetalae</taxon>
        <taxon>rosids</taxon>
        <taxon>fabids</taxon>
        <taxon>Fabales</taxon>
        <taxon>Fabaceae</taxon>
        <taxon>Papilionoideae</taxon>
        <taxon>50 kb inversion clade</taxon>
        <taxon>NPAAA clade</taxon>
        <taxon>indigoferoid/millettioid clade</taxon>
        <taxon>Phaseoleae</taxon>
        <taxon>Phaseolus</taxon>
    </lineage>
</organism>
<name>A0AAN9M8Z1_PHACN</name>
<accession>A0AAN9M8Z1</accession>
<dbReference type="Proteomes" id="UP001374584">
    <property type="component" value="Unassembled WGS sequence"/>
</dbReference>
<evidence type="ECO:0000313" key="2">
    <source>
        <dbReference type="Proteomes" id="UP001374584"/>
    </source>
</evidence>
<protein>
    <submittedName>
        <fullName evidence="1">Uncharacterized protein</fullName>
    </submittedName>
</protein>
<evidence type="ECO:0000313" key="1">
    <source>
        <dbReference type="EMBL" id="KAK7347378.1"/>
    </source>
</evidence>
<comment type="caution">
    <text evidence="1">The sequence shown here is derived from an EMBL/GenBank/DDBJ whole genome shotgun (WGS) entry which is preliminary data.</text>
</comment>
<reference evidence="1 2" key="1">
    <citation type="submission" date="2024-01" db="EMBL/GenBank/DDBJ databases">
        <title>The genomes of 5 underutilized Papilionoideae crops provide insights into root nodulation and disease resistanc.</title>
        <authorList>
            <person name="Jiang F."/>
        </authorList>
    </citation>
    <scope>NUCLEOTIDE SEQUENCE [LARGE SCALE GENOMIC DNA]</scope>
    <source>
        <strain evidence="1">JINMINGXINNONG_FW02</strain>
        <tissue evidence="1">Leaves</tissue>
    </source>
</reference>
<proteinExistence type="predicted"/>
<dbReference type="EMBL" id="JAYMYR010000008">
    <property type="protein sequence ID" value="KAK7347378.1"/>
    <property type="molecule type" value="Genomic_DNA"/>
</dbReference>
<gene>
    <name evidence="1" type="ORF">VNO80_21908</name>
</gene>
<dbReference type="AlphaFoldDB" id="A0AAN9M8Z1"/>
<sequence length="97" mass="11062">MKRRCLCKYFSPFFLSPTQPNPNNTHTPRYIPFPPSLSSLLFPLHPHCMCLLLFLFSSPSTFLYSFPSLSPFLSPLTSSLLLHQFRSVHAQPPPPSI</sequence>